<dbReference type="PANTHER" id="PTHR35144">
    <property type="entry name" value="MEIOSIS-SPECIFIC TRANSCRIPTION FACTOR NDT80"/>
    <property type="match status" value="1"/>
</dbReference>
<dbReference type="GeneID" id="76151210"/>
<keyword evidence="6" id="KW-1185">Reference proteome</keyword>
<dbReference type="InterPro" id="IPR037141">
    <property type="entry name" value="NDT80_DNA-bd_dom_sf"/>
</dbReference>
<evidence type="ECO:0000256" key="1">
    <source>
        <dbReference type="ARBA" id="ARBA00023125"/>
    </source>
</evidence>
<dbReference type="InterPro" id="IPR024061">
    <property type="entry name" value="NDT80_DNA-bd_dom"/>
</dbReference>
<evidence type="ECO:0000259" key="4">
    <source>
        <dbReference type="PROSITE" id="PS51517"/>
    </source>
</evidence>
<feature type="region of interest" description="Disordered" evidence="3">
    <location>
        <begin position="182"/>
        <end position="225"/>
    </location>
</feature>
<dbReference type="GO" id="GO:0003700">
    <property type="term" value="F:DNA-binding transcription factor activity"/>
    <property type="evidence" value="ECO:0007669"/>
    <property type="project" value="UniProtKB-UniRule"/>
</dbReference>
<organism evidence="5 6">
    <name type="scientific">Candida theae</name>
    <dbReference type="NCBI Taxonomy" id="1198502"/>
    <lineage>
        <taxon>Eukaryota</taxon>
        <taxon>Fungi</taxon>
        <taxon>Dikarya</taxon>
        <taxon>Ascomycota</taxon>
        <taxon>Saccharomycotina</taxon>
        <taxon>Pichiomycetes</taxon>
        <taxon>Debaryomycetaceae</taxon>
        <taxon>Candida/Lodderomyces clade</taxon>
        <taxon>Candida</taxon>
    </lineage>
</organism>
<feature type="compositionally biased region" description="Polar residues" evidence="3">
    <location>
        <begin position="100"/>
        <end position="119"/>
    </location>
</feature>
<dbReference type="Proteomes" id="UP001204833">
    <property type="component" value="Unassembled WGS sequence"/>
</dbReference>
<evidence type="ECO:0000313" key="5">
    <source>
        <dbReference type="EMBL" id="KAI5957457.1"/>
    </source>
</evidence>
<feature type="DNA-binding region" description="NDT80" evidence="2">
    <location>
        <begin position="222"/>
        <end position="513"/>
    </location>
</feature>
<dbReference type="GO" id="GO:0045944">
    <property type="term" value="P:positive regulation of transcription by RNA polymerase II"/>
    <property type="evidence" value="ECO:0007669"/>
    <property type="project" value="TreeGrafter"/>
</dbReference>
<dbReference type="PROSITE" id="PS51517">
    <property type="entry name" value="NDT80"/>
    <property type="match status" value="1"/>
</dbReference>
<dbReference type="SUPFAM" id="SSF49417">
    <property type="entry name" value="p53-like transcription factors"/>
    <property type="match status" value="1"/>
</dbReference>
<feature type="compositionally biased region" description="Low complexity" evidence="3">
    <location>
        <begin position="182"/>
        <end position="199"/>
    </location>
</feature>
<feature type="region of interest" description="Disordered" evidence="3">
    <location>
        <begin position="93"/>
        <end position="134"/>
    </location>
</feature>
<feature type="compositionally biased region" description="Polar residues" evidence="3">
    <location>
        <begin position="1"/>
        <end position="16"/>
    </location>
</feature>
<dbReference type="Gene3D" id="2.60.40.1390">
    <property type="entry name" value="NDT80 DNA-binding domain"/>
    <property type="match status" value="1"/>
</dbReference>
<reference evidence="5 6" key="1">
    <citation type="journal article" date="2022" name="DNA Res.">
        <title>Genome analysis of five recently described species of the CUG-Ser clade uncovers Candida theae as a new hybrid lineage with pathogenic potential in the Candida parapsilosis species complex.</title>
        <authorList>
            <person name="Mixao V."/>
            <person name="Del Olmo V."/>
            <person name="Hegedusova E."/>
            <person name="Saus E."/>
            <person name="Pryszcz L."/>
            <person name="Cillingova A."/>
            <person name="Nosek J."/>
            <person name="Gabaldon T."/>
        </authorList>
    </citation>
    <scope>NUCLEOTIDE SEQUENCE [LARGE SCALE GENOMIC DNA]</scope>
    <source>
        <strain evidence="5 6">CBS 12239</strain>
    </source>
</reference>
<dbReference type="InterPro" id="IPR008967">
    <property type="entry name" value="p53-like_TF_DNA-bd_sf"/>
</dbReference>
<protein>
    <recommendedName>
        <fullName evidence="4">NDT80 domain-containing protein</fullName>
    </recommendedName>
</protein>
<gene>
    <name evidence="5" type="ORF">KGF57_003151</name>
</gene>
<accession>A0AAD5FXZ5</accession>
<dbReference type="AlphaFoldDB" id="A0AAD5FXZ5"/>
<feature type="compositionally biased region" description="Low complexity" evidence="3">
    <location>
        <begin position="42"/>
        <end position="53"/>
    </location>
</feature>
<dbReference type="GO" id="GO:0000228">
    <property type="term" value="C:nuclear chromosome"/>
    <property type="evidence" value="ECO:0007669"/>
    <property type="project" value="TreeGrafter"/>
</dbReference>
<dbReference type="InterPro" id="IPR052605">
    <property type="entry name" value="Fungal_trans_regulator"/>
</dbReference>
<feature type="region of interest" description="Disordered" evidence="3">
    <location>
        <begin position="1"/>
        <end position="70"/>
    </location>
</feature>
<feature type="region of interest" description="Disordered" evidence="3">
    <location>
        <begin position="148"/>
        <end position="170"/>
    </location>
</feature>
<dbReference type="RefSeq" id="XP_051608160.1">
    <property type="nucleotide sequence ID" value="XM_051752541.1"/>
</dbReference>
<comment type="caution">
    <text evidence="5">The sequence shown here is derived from an EMBL/GenBank/DDBJ whole genome shotgun (WGS) entry which is preliminary data.</text>
</comment>
<proteinExistence type="predicted"/>
<keyword evidence="1 2" id="KW-0238">DNA-binding</keyword>
<dbReference type="Pfam" id="PF05224">
    <property type="entry name" value="NDT80_PhoG"/>
    <property type="match status" value="1"/>
</dbReference>
<evidence type="ECO:0000256" key="3">
    <source>
        <dbReference type="SAM" id="MobiDB-lite"/>
    </source>
</evidence>
<name>A0AAD5FXZ5_9ASCO</name>
<dbReference type="EMBL" id="JAIHNG010000121">
    <property type="protein sequence ID" value="KAI5957457.1"/>
    <property type="molecule type" value="Genomic_DNA"/>
</dbReference>
<feature type="region of interest" description="Disordered" evidence="3">
    <location>
        <begin position="502"/>
        <end position="521"/>
    </location>
</feature>
<dbReference type="PANTHER" id="PTHR35144:SF2">
    <property type="entry name" value="MEIOSIS-SPECIFIC TRANSCRIPTION FACTOR NDT80"/>
    <property type="match status" value="1"/>
</dbReference>
<sequence>MNQHLNSSTGTPTNGVGHSGPAATGSNDDGHYQIPINSGGVHHQQQQQQQHHQLPAPSAYGYDHGATGHLQPLQQQPMQHLPMQHLPIHSLPQHYPMHTLGQQGHSQSHTPQLYQQQAAVATANAPGQGQAAHYAGQHHQLMTPNPYQQYQQQQQLPHLHPGGAAGDTRDHLNLQFNPMAYQQQTQHQQYQHLMPQQSQTPQPVEPTPPGKRQPKKQKKQVGEPVDAHALAQQHHMEMLARASQNEIMESTTRKVAPRSSDLFRVGPPFNPTKQHAPVYVAGSNMQVFPTLHARIDRGFEPSQSNSCWIGYKRNYFSLVSSFEISGLPFEQFLHNSYYTVDAGGPQSKPISYFAIRLTAKCSDDDIAISLIQHTAKRDKGPQFAPPIYPALPGELPDHETVKASCNKRNSAKIEALNKVFFFNRGDSYEAKNSILRNYPSDSISKVARFERIQFTSSIRVKATNSAARYFTLAVELLGIVEEDSQIQPVLLSSIESPPLIIRGRSPSSYHKDRTSGYRAQS</sequence>
<evidence type="ECO:0000313" key="6">
    <source>
        <dbReference type="Proteomes" id="UP001204833"/>
    </source>
</evidence>
<dbReference type="GO" id="GO:0003677">
    <property type="term" value="F:DNA binding"/>
    <property type="evidence" value="ECO:0007669"/>
    <property type="project" value="UniProtKB-KW"/>
</dbReference>
<feature type="domain" description="NDT80" evidence="4">
    <location>
        <begin position="222"/>
        <end position="513"/>
    </location>
</feature>
<evidence type="ECO:0000256" key="2">
    <source>
        <dbReference type="PROSITE-ProRule" id="PRU00850"/>
    </source>
</evidence>
<dbReference type="GO" id="GO:0051321">
    <property type="term" value="P:meiotic cell cycle"/>
    <property type="evidence" value="ECO:0007669"/>
    <property type="project" value="TreeGrafter"/>
</dbReference>